<gene>
    <name evidence="1" type="ORF">QFC24_001447</name>
</gene>
<dbReference type="Proteomes" id="UP001234202">
    <property type="component" value="Unassembled WGS sequence"/>
</dbReference>
<proteinExistence type="predicted"/>
<evidence type="ECO:0000313" key="2">
    <source>
        <dbReference type="Proteomes" id="UP001234202"/>
    </source>
</evidence>
<evidence type="ECO:0000313" key="1">
    <source>
        <dbReference type="EMBL" id="KAJ9127209.1"/>
    </source>
</evidence>
<protein>
    <submittedName>
        <fullName evidence="1">Uncharacterized protein</fullName>
    </submittedName>
</protein>
<comment type="caution">
    <text evidence="1">The sequence shown here is derived from an EMBL/GenBank/DDBJ whole genome shotgun (WGS) entry which is preliminary data.</text>
</comment>
<accession>A0ACC2XT36</accession>
<name>A0ACC2XT36_9TREE</name>
<sequence length="471" mass="51795">MSDPGWFDRLRICSQVEEIYTRLSVGHRISTDIGYDLAFLEYLAYVARVPNAMTAILGNHRDSVIIFALHVLRTPSVTFNVTVTSNKRKSSPALKAVSTLRIPLNLTDGQNDPLSADAMALIVIEAATEHDMAGNLEPSEVSMQEQICTSIAEALRHYLQMLPERIELFEKGLNLFPEGTDMDFAFIAEAIEALSMIRNSSPTGRAKLESLHSGLATDLSNLLLVMQFVEVPLVGEKEDLVCQLLVAPTLSSKSWSLAILKSVAPAAMVFRLLVSSGCLSAASEATDSGRKSDDLAAEESHVVVNNQDREVSVPLGLLYNLMDVAEDNGEALLLQTELSINCSCTPLCLRQCRCNDRKIGVNLLCDVFDRQQDKRIDDPSAAFLAGYLTLLFTRVLERQTCKDAILTFIQGSSHQEKLAVLQDCLRQFADVYESAQLRLNEAEGGSNANEEDAIQRTIKTGLRILQSISLL</sequence>
<dbReference type="EMBL" id="JASBWV010000003">
    <property type="protein sequence ID" value="KAJ9127209.1"/>
    <property type="molecule type" value="Genomic_DNA"/>
</dbReference>
<keyword evidence="2" id="KW-1185">Reference proteome</keyword>
<organism evidence="1 2">
    <name type="scientific">Naganishia onofrii</name>
    <dbReference type="NCBI Taxonomy" id="1851511"/>
    <lineage>
        <taxon>Eukaryota</taxon>
        <taxon>Fungi</taxon>
        <taxon>Dikarya</taxon>
        <taxon>Basidiomycota</taxon>
        <taxon>Agaricomycotina</taxon>
        <taxon>Tremellomycetes</taxon>
        <taxon>Filobasidiales</taxon>
        <taxon>Filobasidiaceae</taxon>
        <taxon>Naganishia</taxon>
    </lineage>
</organism>
<reference evidence="1" key="1">
    <citation type="submission" date="2023-04" db="EMBL/GenBank/DDBJ databases">
        <title>Draft Genome sequencing of Naganishia species isolated from polar environments using Oxford Nanopore Technology.</title>
        <authorList>
            <person name="Leo P."/>
            <person name="Venkateswaran K."/>
        </authorList>
    </citation>
    <scope>NUCLEOTIDE SEQUENCE</scope>
    <source>
        <strain evidence="1">DBVPG 5303</strain>
    </source>
</reference>